<comment type="similarity">
    <text evidence="1">Belongs to the OsmC/Ohr family.</text>
</comment>
<dbReference type="Pfam" id="PF02566">
    <property type="entry name" value="OsmC"/>
    <property type="match status" value="1"/>
</dbReference>
<reference evidence="2 3" key="1">
    <citation type="submission" date="2015-01" db="EMBL/GenBank/DDBJ databases">
        <title>Genome sequence of bacillus megaterium Q3.</title>
        <authorList>
            <person name="Wang Y."/>
            <person name="Luo K."/>
            <person name="Bai L."/>
            <person name="Luo F."/>
        </authorList>
    </citation>
    <scope>NUCLEOTIDE SEQUENCE [LARGE SCALE GENOMIC DNA]</scope>
    <source>
        <strain evidence="2 3">Q3</strain>
    </source>
</reference>
<dbReference type="Gene3D" id="2.20.25.10">
    <property type="match status" value="1"/>
</dbReference>
<evidence type="ECO:0000313" key="2">
    <source>
        <dbReference type="EMBL" id="AKP77270.1"/>
    </source>
</evidence>
<name>A0A806TGJ1_PRIMG</name>
<dbReference type="InterPro" id="IPR019953">
    <property type="entry name" value="OHR"/>
</dbReference>
<dbReference type="NCBIfam" id="TIGR03561">
    <property type="entry name" value="organ_hyd_perox"/>
    <property type="match status" value="1"/>
</dbReference>
<dbReference type="GO" id="GO:0006979">
    <property type="term" value="P:response to oxidative stress"/>
    <property type="evidence" value="ECO:0007669"/>
    <property type="project" value="InterPro"/>
</dbReference>
<proteinExistence type="inferred from homology"/>
<dbReference type="SUPFAM" id="SSF82784">
    <property type="entry name" value="OsmC-like"/>
    <property type="match status" value="1"/>
</dbReference>
<dbReference type="EMBL" id="CP010586">
    <property type="protein sequence ID" value="AKP77270.1"/>
    <property type="molecule type" value="Genomic_DNA"/>
</dbReference>
<dbReference type="GeneID" id="48012869"/>
<dbReference type="PANTHER" id="PTHR33797">
    <property type="entry name" value="ORGANIC HYDROPEROXIDE RESISTANCE PROTEIN-LIKE"/>
    <property type="match status" value="1"/>
</dbReference>
<dbReference type="InterPro" id="IPR003718">
    <property type="entry name" value="OsmC/Ohr_fam"/>
</dbReference>
<protein>
    <submittedName>
        <fullName evidence="2">General stress protein 17o</fullName>
    </submittedName>
</protein>
<dbReference type="InterPro" id="IPR015946">
    <property type="entry name" value="KH_dom-like_a/b"/>
</dbReference>
<gene>
    <name evidence="2" type="primary">ohrB_2</name>
    <name evidence="2" type="ORF">AS52_02308</name>
</gene>
<organism evidence="2 3">
    <name type="scientific">Priestia megaterium Q3</name>
    <dbReference type="NCBI Taxonomy" id="1452722"/>
    <lineage>
        <taxon>Bacteria</taxon>
        <taxon>Bacillati</taxon>
        <taxon>Bacillota</taxon>
        <taxon>Bacilli</taxon>
        <taxon>Bacillales</taxon>
        <taxon>Bacillaceae</taxon>
        <taxon>Priestia</taxon>
    </lineage>
</organism>
<dbReference type="PANTHER" id="PTHR33797:SF2">
    <property type="entry name" value="ORGANIC HYDROPEROXIDE RESISTANCE PROTEIN-LIKE"/>
    <property type="match status" value="1"/>
</dbReference>
<dbReference type="RefSeq" id="WP_016764045.1">
    <property type="nucleotide sequence ID" value="NZ_CP010586.1"/>
</dbReference>
<dbReference type="Gene3D" id="3.30.300.20">
    <property type="match status" value="1"/>
</dbReference>
<accession>A0A806TGJ1</accession>
<dbReference type="InterPro" id="IPR036102">
    <property type="entry name" value="OsmC/Ohrsf"/>
</dbReference>
<sequence length="139" mass="14837">MSDALFTSKATAVGGRDGRVKSDDGIIDLTLVNPSPNNKKEGTNPEQLFAAGYSACFDGALNLIAKKQKKDIDSSITAEVSLLKDHTDDGFKIGVVLNAHIKGVSQEVAEKLVEDAHQFCPYSKATRGNVNVTLNTTVE</sequence>
<evidence type="ECO:0000256" key="1">
    <source>
        <dbReference type="ARBA" id="ARBA00007378"/>
    </source>
</evidence>
<evidence type="ECO:0000313" key="3">
    <source>
        <dbReference type="Proteomes" id="UP000036410"/>
    </source>
</evidence>
<dbReference type="AlphaFoldDB" id="A0A806TGJ1"/>
<dbReference type="Proteomes" id="UP000036410">
    <property type="component" value="Chromosome"/>
</dbReference>